<evidence type="ECO:0000313" key="9">
    <source>
        <dbReference type="Proteomes" id="UP001379533"/>
    </source>
</evidence>
<dbReference type="Gene3D" id="3.40.50.300">
    <property type="entry name" value="P-loop containing nucleotide triphosphate hydrolases"/>
    <property type="match status" value="1"/>
</dbReference>
<accession>A0ABZ2KKK5</accession>
<dbReference type="PROSITE" id="PS00688">
    <property type="entry name" value="SIGMA54_INTERACT_3"/>
    <property type="match status" value="1"/>
</dbReference>
<dbReference type="Gene3D" id="1.10.10.60">
    <property type="entry name" value="Homeodomain-like"/>
    <property type="match status" value="1"/>
</dbReference>
<dbReference type="SUPFAM" id="SSF52540">
    <property type="entry name" value="P-loop containing nucleoside triphosphate hydrolases"/>
    <property type="match status" value="1"/>
</dbReference>
<dbReference type="PANTHER" id="PTHR32071">
    <property type="entry name" value="TRANSCRIPTIONAL REGULATORY PROTEIN"/>
    <property type="match status" value="1"/>
</dbReference>
<keyword evidence="4" id="KW-0238">DNA-binding</keyword>
<evidence type="ECO:0000256" key="3">
    <source>
        <dbReference type="ARBA" id="ARBA00023015"/>
    </source>
</evidence>
<dbReference type="InterPro" id="IPR025944">
    <property type="entry name" value="Sigma_54_int_dom_CS"/>
</dbReference>
<evidence type="ECO:0000256" key="5">
    <source>
        <dbReference type="ARBA" id="ARBA00023163"/>
    </source>
</evidence>
<evidence type="ECO:0000256" key="2">
    <source>
        <dbReference type="ARBA" id="ARBA00022840"/>
    </source>
</evidence>
<dbReference type="SMART" id="SM00382">
    <property type="entry name" value="AAA"/>
    <property type="match status" value="1"/>
</dbReference>
<evidence type="ECO:0000256" key="4">
    <source>
        <dbReference type="ARBA" id="ARBA00023125"/>
    </source>
</evidence>
<keyword evidence="9" id="KW-1185">Reference proteome</keyword>
<keyword evidence="3" id="KW-0805">Transcription regulation</keyword>
<reference evidence="8 9" key="1">
    <citation type="submission" date="2021-12" db="EMBL/GenBank/DDBJ databases">
        <title>Discovery of the Pendulisporaceae a myxobacterial family with distinct sporulation behavior and unique specialized metabolism.</title>
        <authorList>
            <person name="Garcia R."/>
            <person name="Popoff A."/>
            <person name="Bader C.D."/>
            <person name="Loehr J."/>
            <person name="Walesch S."/>
            <person name="Walt C."/>
            <person name="Boldt J."/>
            <person name="Bunk B."/>
            <person name="Haeckl F.J.F.P.J."/>
            <person name="Gunesch A.P."/>
            <person name="Birkelbach J."/>
            <person name="Nuebel U."/>
            <person name="Pietschmann T."/>
            <person name="Bach T."/>
            <person name="Mueller R."/>
        </authorList>
    </citation>
    <scope>NUCLEOTIDE SEQUENCE [LARGE SCALE GENOMIC DNA]</scope>
    <source>
        <strain evidence="8 9">MSr12523</strain>
    </source>
</reference>
<dbReference type="PROSITE" id="PS00675">
    <property type="entry name" value="SIGMA54_INTERACT_1"/>
    <property type="match status" value="1"/>
</dbReference>
<dbReference type="Proteomes" id="UP001379533">
    <property type="component" value="Chromosome"/>
</dbReference>
<evidence type="ECO:0000259" key="7">
    <source>
        <dbReference type="PROSITE" id="PS50045"/>
    </source>
</evidence>
<organism evidence="8 9">
    <name type="scientific">Pendulispora brunnea</name>
    <dbReference type="NCBI Taxonomy" id="2905690"/>
    <lineage>
        <taxon>Bacteria</taxon>
        <taxon>Pseudomonadati</taxon>
        <taxon>Myxococcota</taxon>
        <taxon>Myxococcia</taxon>
        <taxon>Myxococcales</taxon>
        <taxon>Sorangiineae</taxon>
        <taxon>Pendulisporaceae</taxon>
        <taxon>Pendulispora</taxon>
    </lineage>
</organism>
<dbReference type="Gene3D" id="2.60.200.20">
    <property type="match status" value="1"/>
</dbReference>
<name>A0ABZ2KKK5_9BACT</name>
<proteinExistence type="predicted"/>
<dbReference type="InterPro" id="IPR025943">
    <property type="entry name" value="Sigma_54_int_dom_ATP-bd_2"/>
</dbReference>
<dbReference type="Pfam" id="PF16697">
    <property type="entry name" value="Yop-YscD_cpl"/>
    <property type="match status" value="1"/>
</dbReference>
<dbReference type="PROSITE" id="PS50006">
    <property type="entry name" value="FHA_DOMAIN"/>
    <property type="match status" value="1"/>
</dbReference>
<evidence type="ECO:0000313" key="8">
    <source>
        <dbReference type="EMBL" id="WXA99195.1"/>
    </source>
</evidence>
<dbReference type="Pfam" id="PF25601">
    <property type="entry name" value="AAA_lid_14"/>
    <property type="match status" value="1"/>
</dbReference>
<evidence type="ECO:0000259" key="6">
    <source>
        <dbReference type="PROSITE" id="PS50006"/>
    </source>
</evidence>
<dbReference type="CDD" id="cd00009">
    <property type="entry name" value="AAA"/>
    <property type="match status" value="1"/>
</dbReference>
<dbReference type="Gene3D" id="1.10.8.60">
    <property type="match status" value="1"/>
</dbReference>
<keyword evidence="5" id="KW-0804">Transcription</keyword>
<protein>
    <submittedName>
        <fullName evidence="8">Sigma 54-interacting transcriptional regulator</fullName>
    </submittedName>
</protein>
<dbReference type="InterPro" id="IPR025662">
    <property type="entry name" value="Sigma_54_int_dom_ATP-bd_1"/>
</dbReference>
<dbReference type="SMART" id="SM00240">
    <property type="entry name" value="FHA"/>
    <property type="match status" value="1"/>
</dbReference>
<feature type="domain" description="Sigma-54 factor interaction" evidence="7">
    <location>
        <begin position="128"/>
        <end position="353"/>
    </location>
</feature>
<dbReference type="RefSeq" id="WP_394849828.1">
    <property type="nucleotide sequence ID" value="NZ_CP089982.1"/>
</dbReference>
<feature type="domain" description="FHA" evidence="6">
    <location>
        <begin position="39"/>
        <end position="88"/>
    </location>
</feature>
<dbReference type="EMBL" id="CP089982">
    <property type="protein sequence ID" value="WXA99195.1"/>
    <property type="molecule type" value="Genomic_DNA"/>
</dbReference>
<dbReference type="PROSITE" id="PS50045">
    <property type="entry name" value="SIGMA54_INTERACT_4"/>
    <property type="match status" value="1"/>
</dbReference>
<dbReference type="InterPro" id="IPR008984">
    <property type="entry name" value="SMAD_FHA_dom_sf"/>
</dbReference>
<dbReference type="PROSITE" id="PS00676">
    <property type="entry name" value="SIGMA54_INTERACT_2"/>
    <property type="match status" value="1"/>
</dbReference>
<dbReference type="InterPro" id="IPR003593">
    <property type="entry name" value="AAA+_ATPase"/>
</dbReference>
<dbReference type="InterPro" id="IPR032030">
    <property type="entry name" value="YscD_cytoplasmic_dom"/>
</dbReference>
<dbReference type="InterPro" id="IPR009057">
    <property type="entry name" value="Homeodomain-like_sf"/>
</dbReference>
<dbReference type="SUPFAM" id="SSF46689">
    <property type="entry name" value="Homeodomain-like"/>
    <property type="match status" value="1"/>
</dbReference>
<dbReference type="InterPro" id="IPR058031">
    <property type="entry name" value="AAA_lid_NorR"/>
</dbReference>
<dbReference type="Pfam" id="PF00158">
    <property type="entry name" value="Sigma54_activat"/>
    <property type="match status" value="1"/>
</dbReference>
<dbReference type="CDD" id="cd00060">
    <property type="entry name" value="FHA"/>
    <property type="match status" value="1"/>
</dbReference>
<sequence length="445" mass="48417">MKSPDTRAFGGPSPFAVEVVVTVLSGASKGATLPLKGKVRVGKAPDNDLVLTDDTVSRHHCELSRTVAGVLVRDLESTNGIVVSGARVQEGIFPPGTILRVGEVEIGLRPAPQRMDVLPSESQSFGGAIGHSVAMRTIFAILERIAKTDATVLLEGETGTGKDVLARAICKESPRSNKPFMVVDCGAVSYSLIESELFGHERGAFTGAVSARQGAFELADGGTVFLDEIGELPLDVQPKLLRVLETREFRRVGGNKTFAADVRVIAATKRNLEREVAAGKFREDLYFRLAVVPITIPPLRLRRDDITPLISHILNSAGASDLVLPKESLESLLAHDWPGNVRELRNVLERAIYMVKPTGGTELSAITFPLSMSVPEGGSPFQFEPSKSYRETRAKYDADFERRYVKWLLGRHHGNVSAAAREARMDRKHLHDMAKKHGLRGESDG</sequence>
<dbReference type="InterPro" id="IPR000253">
    <property type="entry name" value="FHA_dom"/>
</dbReference>
<gene>
    <name evidence="8" type="ORF">LZC95_20525</name>
</gene>
<dbReference type="SUPFAM" id="SSF49879">
    <property type="entry name" value="SMAD/FHA domain"/>
    <property type="match status" value="1"/>
</dbReference>
<dbReference type="InterPro" id="IPR027417">
    <property type="entry name" value="P-loop_NTPase"/>
</dbReference>
<keyword evidence="1" id="KW-0547">Nucleotide-binding</keyword>
<evidence type="ECO:0000256" key="1">
    <source>
        <dbReference type="ARBA" id="ARBA00022741"/>
    </source>
</evidence>
<keyword evidence="2" id="KW-0067">ATP-binding</keyword>
<dbReference type="InterPro" id="IPR002078">
    <property type="entry name" value="Sigma_54_int"/>
</dbReference>